<organism evidence="6 7">
    <name type="scientific">Echria macrotheca</name>
    <dbReference type="NCBI Taxonomy" id="438768"/>
    <lineage>
        <taxon>Eukaryota</taxon>
        <taxon>Fungi</taxon>
        <taxon>Dikarya</taxon>
        <taxon>Ascomycota</taxon>
        <taxon>Pezizomycotina</taxon>
        <taxon>Sordariomycetes</taxon>
        <taxon>Sordariomycetidae</taxon>
        <taxon>Sordariales</taxon>
        <taxon>Schizotheciaceae</taxon>
        <taxon>Echria</taxon>
    </lineage>
</organism>
<dbReference type="PANTHER" id="PTHR31344:SF0">
    <property type="entry name" value="NUCLEAR PORE COMPLEX PROTEIN NUP205"/>
    <property type="match status" value="1"/>
</dbReference>
<comment type="subcellular location">
    <subcellularLocation>
        <location evidence="1">Nucleus</location>
    </subcellularLocation>
</comment>
<dbReference type="Proteomes" id="UP001239445">
    <property type="component" value="Unassembled WGS sequence"/>
</dbReference>
<dbReference type="Pfam" id="PF11894">
    <property type="entry name" value="Nup192"/>
    <property type="match status" value="1"/>
</dbReference>
<keyword evidence="7" id="KW-1185">Reference proteome</keyword>
<gene>
    <name evidence="6" type="ORF">QBC47DRAFT_181059</name>
</gene>
<dbReference type="PANTHER" id="PTHR31344">
    <property type="entry name" value="NUCLEAR PORE COMPLEX PROTEIN NUP205"/>
    <property type="match status" value="1"/>
</dbReference>
<evidence type="ECO:0000313" key="7">
    <source>
        <dbReference type="Proteomes" id="UP001239445"/>
    </source>
</evidence>
<accession>A0AAJ0BFF8</accession>
<dbReference type="GO" id="GO:0044611">
    <property type="term" value="C:nuclear pore inner ring"/>
    <property type="evidence" value="ECO:0007669"/>
    <property type="project" value="TreeGrafter"/>
</dbReference>
<protein>
    <submittedName>
        <fullName evidence="6">Nucleoporin Nup186/Nup192/Nup205</fullName>
    </submittedName>
</protein>
<keyword evidence="5" id="KW-0175">Coiled coil</keyword>
<keyword evidence="4" id="KW-0539">Nucleus</keyword>
<dbReference type="GO" id="GO:0017056">
    <property type="term" value="F:structural constituent of nuclear pore"/>
    <property type="evidence" value="ECO:0007669"/>
    <property type="project" value="TreeGrafter"/>
</dbReference>
<evidence type="ECO:0000256" key="3">
    <source>
        <dbReference type="ARBA" id="ARBA00022448"/>
    </source>
</evidence>
<proteinExistence type="inferred from homology"/>
<comment type="similarity">
    <text evidence="2">Belongs to the NUP186/NUP192/NUP205 family.</text>
</comment>
<dbReference type="GO" id="GO:0006999">
    <property type="term" value="P:nuclear pore organization"/>
    <property type="evidence" value="ECO:0007669"/>
    <property type="project" value="TreeGrafter"/>
</dbReference>
<evidence type="ECO:0000256" key="1">
    <source>
        <dbReference type="ARBA" id="ARBA00004123"/>
    </source>
</evidence>
<evidence type="ECO:0000256" key="5">
    <source>
        <dbReference type="SAM" id="Coils"/>
    </source>
</evidence>
<feature type="coiled-coil region" evidence="5">
    <location>
        <begin position="1663"/>
        <end position="1690"/>
    </location>
</feature>
<dbReference type="EMBL" id="MU839832">
    <property type="protein sequence ID" value="KAK1756138.1"/>
    <property type="molecule type" value="Genomic_DNA"/>
</dbReference>
<comment type="caution">
    <text evidence="6">The sequence shown here is derived from an EMBL/GenBank/DDBJ whole genome shotgun (WGS) entry which is preliminary data.</text>
</comment>
<reference evidence="6" key="1">
    <citation type="submission" date="2023-06" db="EMBL/GenBank/DDBJ databases">
        <title>Genome-scale phylogeny and comparative genomics of the fungal order Sordariales.</title>
        <authorList>
            <consortium name="Lawrence Berkeley National Laboratory"/>
            <person name="Hensen N."/>
            <person name="Bonometti L."/>
            <person name="Westerberg I."/>
            <person name="Brannstrom I.O."/>
            <person name="Guillou S."/>
            <person name="Cros-Aarteil S."/>
            <person name="Calhoun S."/>
            <person name="Haridas S."/>
            <person name="Kuo A."/>
            <person name="Mondo S."/>
            <person name="Pangilinan J."/>
            <person name="Riley R."/>
            <person name="Labutti K."/>
            <person name="Andreopoulos B."/>
            <person name="Lipzen A."/>
            <person name="Chen C."/>
            <person name="Yanf M."/>
            <person name="Daum C."/>
            <person name="Ng V."/>
            <person name="Clum A."/>
            <person name="Steindorff A."/>
            <person name="Ohm R."/>
            <person name="Martin F."/>
            <person name="Silar P."/>
            <person name="Natvig D."/>
            <person name="Lalanne C."/>
            <person name="Gautier V."/>
            <person name="Ament-Velasquez S.L."/>
            <person name="Kruys A."/>
            <person name="Hutchinson M.I."/>
            <person name="Powell A.J."/>
            <person name="Barry K."/>
            <person name="Miller A.N."/>
            <person name="Grigoriev I.V."/>
            <person name="Debuchy R."/>
            <person name="Gladieux P."/>
            <person name="Thoren M.H."/>
            <person name="Johannesson H."/>
        </authorList>
    </citation>
    <scope>NUCLEOTIDE SEQUENCE</scope>
    <source>
        <strain evidence="6">PSN4</strain>
    </source>
</reference>
<keyword evidence="3" id="KW-0813">Transport</keyword>
<sequence length="1767" mass="199156">MSGLRALEALQALHCELLAFRQHRFEDVQTLEELLAENTKTFRRFLDKKKRDQESRRKLGAGKIALGENGEEEYEINSEFVDDALKVAEELDLDELEAARLLLDAAAEGDHEVYGRPLWACGVMRFHQERRFLLDCMRLMIEIAGDEDLEDGMRDAFGDMVALTVYQIGAPGTDTKDKFPIRCMDAMVSVRQTLQAIGQRMTAKSLLAQASLLSKIGEDAEVYEFARVSLVEQHELLAVILSSAVEAQLTTIDEFKDLIEWLKRADKYDHLLIHLLVPLGAFISVYTGAGGMVTFEDSRKVNKIICNPSDDEAWTIPSLRAAVRAWWIAEYSGWFLDDAPVLSDPAIDMDQEDKQRTEQFFEALKDGAFEFILSAVADCRAQEWQDPTRQAIRQWIQRKSMPLASDFQYPFDEFFQNSLVAHLEVFIDSAITNLPDVLRKLRLDEDQQRTLNFGDEQDFDLERLLMIIAYTYEGRPDAAMSFWEDPESNLAGFLQWASRRASTPLVSTFCEMLQALSGNDECATAAHMFLLDEGHHSSGKMRRTQTLTWDMILNELVWWSKKVCERPNPAQANIHRAPAKAPSDPAETEPEAAMMLECYLRLIAKVSGQSEAAREKMLWSDEGKVLKIVCRLASGLIPPRLRACVFDALRELGTGNSQKGNDWIFEKFEEVLMGRHGLFHSLGQVNLERSSADVQIDAALNEFSNGFEQPYALVRLLTALMQQPEGDRGLNDSLPFPERLAADGWPRGVDAYVDFVFGNIFSSKIKDTTDLTQLRMFRLSCLEFALTCLATFNEDLIVLGNQTNVNIDEAIGTRDLETYVCLHPFGRVMEWMFQEKVISGIMATIHEDPRVLSMARPGSLVIESILRAVEVTLKVLELQDTYLHLVRPVIAQRPKTRRRPIPHSAFGSLEEGLMNHLSLVVDLGRLCALGNPELTVACLKLLEKISTSPKIISAWSPEAGGHGHRNKAIVQLEKNGENEAIANTLSGEISAPLDPFMEAEAPNYSIKIFILDFLYECLKASPDRPTIAHLLLGFQCKLDALSVEPRGAFDSQKSLFHKLLTALIPLSVYEEERGVRGFLVALRYRILRVFQVLWSSPLSARLVMEELRETNFLFHMLLRETQIQPGLAWDGEDMSAPEFPLSEAAVSYINFLSARAIVFEYISKELCSVSQRRIPTIKRQIFDALNGQIKAESDETLQIPSVFDFFDFLNMDGRWDVDVPQFEYYKDLDLTACATQDPDAGLQYDTRKVQEVLALKRNEQTRRQEIVSREVIQAIMTEEQLLVDYLVFSNRQKQYMASRLKLLKAWSSLLLVMFETSDYKGTAKMAFLLQALQALLPSLEAYSALSAAEAYELARVAKVLLFKLDMDREKTTDGLDNGADGLDKDSYTMGNLMSDKLFQLFQLCLDSVCKWTGSAELRALWYSICYRYLTGVVDRAAAALGPAKRHLSETVARQRTLKAIHAHGDRLFNVICDDAYGSDALCQTSAMILLGALVRLGRADDDMHVVEALNRLNFVGVLVDSLRTILQEWLVILAGEDKAAEQYVRAKLALLLQLCQTRQGAKYVVQANLFRALDMSGVFAADPELEMDAADVAALERHYALLVALARIVSAAVMARGAHNVIQGRRFLTQHRGLVVHALKRSAGIGAVGSSSKNKESVLGGKDKKWEEARERLEERIEELAEAFMLLITATGFLEVCFFSSVFSDWCDANDDDSLRTSNYRRRRSHGLGGRYSTSGDVERARDGRAYRSGSMCIWVRWEMRTGSAPY</sequence>
<evidence type="ECO:0000313" key="6">
    <source>
        <dbReference type="EMBL" id="KAK1756138.1"/>
    </source>
</evidence>
<name>A0AAJ0BFF8_9PEZI</name>
<evidence type="ECO:0000256" key="4">
    <source>
        <dbReference type="ARBA" id="ARBA00023242"/>
    </source>
</evidence>
<evidence type="ECO:0000256" key="2">
    <source>
        <dbReference type="ARBA" id="ARBA00005892"/>
    </source>
</evidence>
<dbReference type="InterPro" id="IPR021827">
    <property type="entry name" value="Nup186/Nup192/Nup205"/>
</dbReference>